<evidence type="ECO:0000256" key="3">
    <source>
        <dbReference type="ARBA" id="ARBA00022842"/>
    </source>
</evidence>
<dbReference type="PANTHER" id="PTHR43046">
    <property type="entry name" value="GDP-MANNOSE MANNOSYL HYDROLASE"/>
    <property type="match status" value="1"/>
</dbReference>
<dbReference type="Gene3D" id="3.90.79.10">
    <property type="entry name" value="Nucleoside Triphosphate Pyrophosphohydrolase"/>
    <property type="match status" value="1"/>
</dbReference>
<evidence type="ECO:0000313" key="6">
    <source>
        <dbReference type="Proteomes" id="UP000595374"/>
    </source>
</evidence>
<dbReference type="SUPFAM" id="SSF55811">
    <property type="entry name" value="Nudix"/>
    <property type="match status" value="1"/>
</dbReference>
<dbReference type="CDD" id="cd04685">
    <property type="entry name" value="NUDIX_Hydrolase"/>
    <property type="match status" value="1"/>
</dbReference>
<keyword evidence="2" id="KW-0378">Hydrolase</keyword>
<dbReference type="RefSeq" id="WP_198498445.1">
    <property type="nucleotide sequence ID" value="NZ_CP065989.1"/>
</dbReference>
<keyword evidence="3" id="KW-0460">Magnesium</keyword>
<dbReference type="InterPro" id="IPR015797">
    <property type="entry name" value="NUDIX_hydrolase-like_dom_sf"/>
</dbReference>
<organism evidence="5 6">
    <name type="scientific">Brevibacterium casei</name>
    <dbReference type="NCBI Taxonomy" id="33889"/>
    <lineage>
        <taxon>Bacteria</taxon>
        <taxon>Bacillati</taxon>
        <taxon>Actinomycetota</taxon>
        <taxon>Actinomycetes</taxon>
        <taxon>Micrococcales</taxon>
        <taxon>Brevibacteriaceae</taxon>
        <taxon>Brevibacterium</taxon>
    </lineage>
</organism>
<dbReference type="PROSITE" id="PS51462">
    <property type="entry name" value="NUDIX"/>
    <property type="match status" value="1"/>
</dbReference>
<sequence>MVIPSRVAARVIVLDHSDRVLLFEGRDLSDRSDSVRFWFTVGGGVDVGESLLHAAERELAEETAMTEIAIVGPFHRRAFDFLDHGEPLHQIEHFFAARVPAPSKLNCDGWTDLERTAVTRSRWWSAEDLRVADVTYFPEDLPDLIERAAELV</sequence>
<evidence type="ECO:0000256" key="2">
    <source>
        <dbReference type="ARBA" id="ARBA00022801"/>
    </source>
</evidence>
<dbReference type="GO" id="GO:0016787">
    <property type="term" value="F:hydrolase activity"/>
    <property type="evidence" value="ECO:0007669"/>
    <property type="project" value="UniProtKB-KW"/>
</dbReference>
<reference evidence="5 6" key="1">
    <citation type="submission" date="2020-12" db="EMBL/GenBank/DDBJ databases">
        <title>FDA dAtabase for Regulatory Grade micrObial Sequences (FDA-ARGOS): Supporting development and validation of Infectious Disease Dx tests.</title>
        <authorList>
            <person name="Sproer C."/>
            <person name="Gronow S."/>
            <person name="Severitt S."/>
            <person name="Schroder I."/>
            <person name="Tallon L."/>
            <person name="Sadzewicz L."/>
            <person name="Zhao X."/>
            <person name="Boylan J."/>
            <person name="Ott S."/>
            <person name="Bowen H."/>
            <person name="Vavikolanu K."/>
            <person name="Mehta A."/>
            <person name="Aluvathingal J."/>
            <person name="Nadendla S."/>
            <person name="Lowell S."/>
            <person name="Myers T."/>
            <person name="Yan Y."/>
            <person name="Sichtig H."/>
        </authorList>
    </citation>
    <scope>NUCLEOTIDE SEQUENCE [LARGE SCALE GENOMIC DNA]</scope>
    <source>
        <strain evidence="5 6">FDAARGOS_990</strain>
    </source>
</reference>
<dbReference type="PANTHER" id="PTHR43046:SF12">
    <property type="entry name" value="GDP-MANNOSE MANNOSYL HYDROLASE"/>
    <property type="match status" value="1"/>
</dbReference>
<dbReference type="InterPro" id="IPR000086">
    <property type="entry name" value="NUDIX_hydrolase_dom"/>
</dbReference>
<dbReference type="Pfam" id="PF00293">
    <property type="entry name" value="NUDIX"/>
    <property type="match status" value="1"/>
</dbReference>
<feature type="domain" description="Nudix hydrolase" evidence="4">
    <location>
        <begin position="4"/>
        <end position="146"/>
    </location>
</feature>
<gene>
    <name evidence="5" type="ORF">I6H47_10235</name>
</gene>
<comment type="cofactor">
    <cofactor evidence="1">
        <name>Mg(2+)</name>
        <dbReference type="ChEBI" id="CHEBI:18420"/>
    </cofactor>
</comment>
<evidence type="ECO:0000259" key="4">
    <source>
        <dbReference type="PROSITE" id="PS51462"/>
    </source>
</evidence>
<dbReference type="Proteomes" id="UP000595374">
    <property type="component" value="Chromosome"/>
</dbReference>
<evidence type="ECO:0000313" key="5">
    <source>
        <dbReference type="EMBL" id="QQB13227.1"/>
    </source>
</evidence>
<dbReference type="EMBL" id="CP065989">
    <property type="protein sequence ID" value="QQB13227.1"/>
    <property type="molecule type" value="Genomic_DNA"/>
</dbReference>
<accession>A0A7T3ZX49</accession>
<dbReference type="AlphaFoldDB" id="A0A7T3ZX49"/>
<proteinExistence type="predicted"/>
<name>A0A7T3ZX49_9MICO</name>
<protein>
    <submittedName>
        <fullName evidence="5">NUDIX domain-containing protein</fullName>
    </submittedName>
</protein>
<evidence type="ECO:0000256" key="1">
    <source>
        <dbReference type="ARBA" id="ARBA00001946"/>
    </source>
</evidence>